<dbReference type="InterPro" id="IPR002156">
    <property type="entry name" value="RNaseH_domain"/>
</dbReference>
<evidence type="ECO:0000313" key="3">
    <source>
        <dbReference type="RefSeq" id="XP_071912341.1"/>
    </source>
</evidence>
<dbReference type="CDD" id="cd06222">
    <property type="entry name" value="RNase_H_like"/>
    <property type="match status" value="1"/>
</dbReference>
<dbReference type="InterPro" id="IPR044730">
    <property type="entry name" value="RNase_H-like_dom_plant"/>
</dbReference>
<protein>
    <recommendedName>
        <fullName evidence="1">Reverse transcriptase domain-containing protein</fullName>
    </recommendedName>
</protein>
<dbReference type="CDD" id="cd01650">
    <property type="entry name" value="RT_nLTR_like"/>
    <property type="match status" value="1"/>
</dbReference>
<dbReference type="Pfam" id="PF13456">
    <property type="entry name" value="RVT_3"/>
    <property type="match status" value="1"/>
</dbReference>
<sequence>MEGPPWPPPATEGAPGCAAPSKSFADVLSGSGQLEVSNIPDLGCCSIHRGEPELRLSQRDMHLLSRPFKNALGDCEVGLLDMNHVLIRPSTEEDYTRLFVRRSWFVKGAQMLISKWTLDFKVHQDSTYAPVWVSLPSLPLPLFNAMYIAKLAGLLGRCLKIDAATLALRRPSVARVLIEMDISKQPPNRIWIGEAQDGFWQAREGARKQVEWRQRTDGALVSGQGVEGKIAGNGDPEMGAPSVVADIGRGVQHQTWVQKAPMLLTNFVNVSTAEEVLAGDGTAALSVAADVIAAIPETSSGDLKELEQASAHTLVMQVEEREREELVAASVNTFAVLNAIDDMEVQDFDRIPARSAGHFRAAKGHRRQCSDGDNPGEVAPWEQLKQFQMVLHRRLRHASKRSREGLSAREQPQVTGAGRIEIRLQGGHSENAPLNQVQFQSKNHYSLRIRLLVLLEPLSDIPQLEVVRRLLGFDKALGALHNKVWVFWYSELSLSFREMAEQLLHMHIIFSSGCSIQVSAVYARCSRVGRRELWSAMEGLAGEVIGPWLLAGDFNVISTSEERVGGSPANARNMEEFNAAIGSCGLSEVPFDGGLFTWTNGRVWQRLDRAFLNQEWADGYEFSHVSHLARGRSDHAPVLINCQNGGHSKRSFRFLNVWRRHSGFMNVVRQGWAMPVEGEGMLKFYNKLKAVKGCLQVWNVQVFGNIFSKVREAEALMKQREEQFDAEMDSASWAALEEAKAAYARSLALEGEYWRQKAGIKWLQVGDANSAYFHSKCRQRRNFNFVARIKDQSGAWLEDLQHIRQSAVDFYSSLFASERHGWHSPVLPFSVPQLAPADNDMLAALPDMAELKGVVFALDADSAPGPDDFGAGFYQACWDIIQSDLLEAVQAFFQGMRLPRSFTSTSILLLPKIAGAMQWKDFRPISLCNVCSKVISKLVSDRLGRVLPALVSPWQTGFVPGRGITDNILLTQELVVDLDRRLRHPNLMLKLDMEKAYDRVEWPFLLFMLRKFGFAEQVVDIFFRLVSNNWFSVLVNGEAAGFFKSSRGVRQGDPVSPGLFVLVAEFLGRGLHHLLERQPGRYFVTAGLPVPYLAFADDMLLFTRCSEECLVAIKGFLSEYEETSGQRVNVSKSSFFLPSGATSEQEQLVTRVLGFHRQCFPFTYLGAPIYKGRRRGVLFDDIVSKMRARLEHWSTKLLSFGGKMVLVRHVLASLPMYLLQVVNPPKAVLTRLGTICNSFLWDNKGERRIHWSSWDKLCFPIDEGGLGFRSFNDMARAFAVKLWWRFRLGESIWAKFMHAKYIKGVHPSEALVERATDTWKRLVAVRQMAEQNIRWCLGEGLVDFWKDRWVFNEPLESVVGGSDKPHFQVAEFIARDGWDEQRLGRWVPGFVVQAIKEVSHDVARKDMMVWVPSPSGDFTVRSAWEVLRQRRLRSVVDSLLWPSVLPAKMSFLAWRLVRNFLPLDMTLSFRGLALPSRCGCCYLAEETLLHVFLTGPVASEVWRRVSGRFGFQLRNCSSMTSIFISWHFTSASSTKDHIRAVMPVVVCWFLWLARNQERYQGRRWEVGRILREMDCFLDQLGRAGKFRRAHFTGDADCELLRFIKVSPRRGTPCAVAWEKPPLSLLKLNSDASVNRGRASGGGLLRDSHGKLIFAFYKEFGDHQVLEAESMALLLGLQLCVQRGFCPSLVEVDSKTLVHLVGSGVIAKWPLCNILRKIRDLLEGFSASLSHIFREANSSADRLAALGAGSTRVYDQVHQLPALVRASISLDARGVPGVRWISEVS</sequence>
<proteinExistence type="predicted"/>
<dbReference type="PANTHER" id="PTHR33116">
    <property type="entry name" value="REVERSE TRANSCRIPTASE ZINC-BINDING DOMAIN-CONTAINING PROTEIN-RELATED-RELATED"/>
    <property type="match status" value="1"/>
</dbReference>
<dbReference type="GeneID" id="113737276"/>
<feature type="domain" description="Reverse transcriptase" evidence="1">
    <location>
        <begin position="891"/>
        <end position="1169"/>
    </location>
</feature>
<dbReference type="Gene3D" id="3.60.10.10">
    <property type="entry name" value="Endonuclease/exonuclease/phosphatase"/>
    <property type="match status" value="1"/>
</dbReference>
<dbReference type="PANTHER" id="PTHR33116:SF80">
    <property type="entry name" value="REVERSE TRANSCRIPTASE ZINC-BINDING DOMAIN-CONTAINING PROTEIN"/>
    <property type="match status" value="1"/>
</dbReference>
<dbReference type="Proteomes" id="UP001652660">
    <property type="component" value="Chromosome 6e"/>
</dbReference>
<dbReference type="InterPro" id="IPR043502">
    <property type="entry name" value="DNA/RNA_pol_sf"/>
</dbReference>
<dbReference type="RefSeq" id="XP_071912341.1">
    <property type="nucleotide sequence ID" value="XM_072056240.1"/>
</dbReference>
<dbReference type="Gene3D" id="3.30.420.10">
    <property type="entry name" value="Ribonuclease H-like superfamily/Ribonuclease H"/>
    <property type="match status" value="1"/>
</dbReference>
<accession>A0ABM4UYI1</accession>
<organism evidence="2 3">
    <name type="scientific">Coffea arabica</name>
    <name type="common">Arabian coffee</name>
    <dbReference type="NCBI Taxonomy" id="13443"/>
    <lineage>
        <taxon>Eukaryota</taxon>
        <taxon>Viridiplantae</taxon>
        <taxon>Streptophyta</taxon>
        <taxon>Embryophyta</taxon>
        <taxon>Tracheophyta</taxon>
        <taxon>Spermatophyta</taxon>
        <taxon>Magnoliopsida</taxon>
        <taxon>eudicotyledons</taxon>
        <taxon>Gunneridae</taxon>
        <taxon>Pentapetalae</taxon>
        <taxon>asterids</taxon>
        <taxon>lamiids</taxon>
        <taxon>Gentianales</taxon>
        <taxon>Rubiaceae</taxon>
        <taxon>Ixoroideae</taxon>
        <taxon>Gardenieae complex</taxon>
        <taxon>Bertiereae - Coffeeae clade</taxon>
        <taxon>Coffeeae</taxon>
        <taxon>Coffea</taxon>
    </lineage>
</organism>
<dbReference type="SUPFAM" id="SSF56219">
    <property type="entry name" value="DNase I-like"/>
    <property type="match status" value="1"/>
</dbReference>
<dbReference type="InterPro" id="IPR012337">
    <property type="entry name" value="RNaseH-like_sf"/>
</dbReference>
<gene>
    <name evidence="3" type="primary">LOC113737276</name>
</gene>
<dbReference type="InterPro" id="IPR036397">
    <property type="entry name" value="RNaseH_sf"/>
</dbReference>
<dbReference type="Pfam" id="PF13966">
    <property type="entry name" value="zf-RVT"/>
    <property type="match status" value="1"/>
</dbReference>
<dbReference type="InterPro" id="IPR000477">
    <property type="entry name" value="RT_dom"/>
</dbReference>
<dbReference type="InterPro" id="IPR036691">
    <property type="entry name" value="Endo/exonu/phosph_ase_sf"/>
</dbReference>
<reference evidence="3" key="1">
    <citation type="submission" date="2025-08" db="UniProtKB">
        <authorList>
            <consortium name="RefSeq"/>
        </authorList>
    </citation>
    <scope>IDENTIFICATION</scope>
    <source>
        <tissue evidence="3">Leaves</tissue>
    </source>
</reference>
<keyword evidence="2" id="KW-1185">Reference proteome</keyword>
<dbReference type="SUPFAM" id="SSF56672">
    <property type="entry name" value="DNA/RNA polymerases"/>
    <property type="match status" value="1"/>
</dbReference>
<name>A0ABM4UYI1_COFAR</name>
<dbReference type="SUPFAM" id="SSF53098">
    <property type="entry name" value="Ribonuclease H-like"/>
    <property type="match status" value="1"/>
</dbReference>
<dbReference type="InterPro" id="IPR026960">
    <property type="entry name" value="RVT-Znf"/>
</dbReference>
<evidence type="ECO:0000259" key="1">
    <source>
        <dbReference type="PROSITE" id="PS50878"/>
    </source>
</evidence>
<dbReference type="Pfam" id="PF00078">
    <property type="entry name" value="RVT_1"/>
    <property type="match status" value="1"/>
</dbReference>
<dbReference type="PROSITE" id="PS50878">
    <property type="entry name" value="RT_POL"/>
    <property type="match status" value="1"/>
</dbReference>
<evidence type="ECO:0000313" key="2">
    <source>
        <dbReference type="Proteomes" id="UP001652660"/>
    </source>
</evidence>